<keyword evidence="2" id="KW-1185">Reference proteome</keyword>
<name>A0A4P7SNB3_9CELL</name>
<dbReference type="Proteomes" id="UP000296469">
    <property type="component" value="Chromosome"/>
</dbReference>
<proteinExistence type="predicted"/>
<sequence>MNLPNRPIYGRRRVERYANSATYEMVLRANAGRARGLGHGQILFIKSDSRTHTQGLIRRRQSDGEAGTCWSTNPEVLKMQLYVTK</sequence>
<organism evidence="1 2">
    <name type="scientific">Cellulomonas shaoxiangyii</name>
    <dbReference type="NCBI Taxonomy" id="2566013"/>
    <lineage>
        <taxon>Bacteria</taxon>
        <taxon>Bacillati</taxon>
        <taxon>Actinomycetota</taxon>
        <taxon>Actinomycetes</taxon>
        <taxon>Micrococcales</taxon>
        <taxon>Cellulomonadaceae</taxon>
        <taxon>Cellulomonas</taxon>
    </lineage>
</organism>
<evidence type="ECO:0000313" key="1">
    <source>
        <dbReference type="EMBL" id="QCB94756.1"/>
    </source>
</evidence>
<dbReference type="KEGG" id="celz:E5225_15520"/>
<accession>A0A4P7SNB3</accession>
<protein>
    <submittedName>
        <fullName evidence="1">Uncharacterized protein</fullName>
    </submittedName>
</protein>
<dbReference type="AlphaFoldDB" id="A0A4P7SNB3"/>
<gene>
    <name evidence="1" type="ORF">E5225_15520</name>
</gene>
<reference evidence="1 2" key="1">
    <citation type="submission" date="2019-04" db="EMBL/GenBank/DDBJ databases">
        <title>Isolation and identification of Cellulomonas shaoxiangyii sp. Nov. isolated from feces of the Tibetan antelopes (Pantholops hodgsonii) in the Qinghai-Tibet plateau of China.</title>
        <authorList>
            <person name="Tian Z."/>
        </authorList>
    </citation>
    <scope>NUCLEOTIDE SEQUENCE [LARGE SCALE GENOMIC DNA]</scope>
    <source>
        <strain evidence="1 2">Z28</strain>
    </source>
</reference>
<dbReference type="EMBL" id="CP039291">
    <property type="protein sequence ID" value="QCB94756.1"/>
    <property type="molecule type" value="Genomic_DNA"/>
</dbReference>
<dbReference type="RefSeq" id="WP_135972030.1">
    <property type="nucleotide sequence ID" value="NZ_CP039291.1"/>
</dbReference>
<evidence type="ECO:0000313" key="2">
    <source>
        <dbReference type="Proteomes" id="UP000296469"/>
    </source>
</evidence>